<reference evidence="2" key="1">
    <citation type="journal article" date="2020" name="Stud. Mycol.">
        <title>101 Dothideomycetes genomes: a test case for predicting lifestyles and emergence of pathogens.</title>
        <authorList>
            <person name="Haridas S."/>
            <person name="Albert R."/>
            <person name="Binder M."/>
            <person name="Bloem J."/>
            <person name="Labutti K."/>
            <person name="Salamov A."/>
            <person name="Andreopoulos B."/>
            <person name="Baker S."/>
            <person name="Barry K."/>
            <person name="Bills G."/>
            <person name="Bluhm B."/>
            <person name="Cannon C."/>
            <person name="Castanera R."/>
            <person name="Culley D."/>
            <person name="Daum C."/>
            <person name="Ezra D."/>
            <person name="Gonzalez J."/>
            <person name="Henrissat B."/>
            <person name="Kuo A."/>
            <person name="Liang C."/>
            <person name="Lipzen A."/>
            <person name="Lutzoni F."/>
            <person name="Magnuson J."/>
            <person name="Mondo S."/>
            <person name="Nolan M."/>
            <person name="Ohm R."/>
            <person name="Pangilinan J."/>
            <person name="Park H.-J."/>
            <person name="Ramirez L."/>
            <person name="Alfaro M."/>
            <person name="Sun H."/>
            <person name="Tritt A."/>
            <person name="Yoshinaga Y."/>
            <person name="Zwiers L.-H."/>
            <person name="Turgeon B."/>
            <person name="Goodwin S."/>
            <person name="Spatafora J."/>
            <person name="Crous P."/>
            <person name="Grigoriev I."/>
        </authorList>
    </citation>
    <scope>NUCLEOTIDE SEQUENCE</scope>
    <source>
        <strain evidence="2">CBS 113979</strain>
    </source>
</reference>
<feature type="region of interest" description="Disordered" evidence="1">
    <location>
        <begin position="452"/>
        <end position="546"/>
    </location>
</feature>
<organism evidence="2 3">
    <name type="scientific">Aulographum hederae CBS 113979</name>
    <dbReference type="NCBI Taxonomy" id="1176131"/>
    <lineage>
        <taxon>Eukaryota</taxon>
        <taxon>Fungi</taxon>
        <taxon>Dikarya</taxon>
        <taxon>Ascomycota</taxon>
        <taxon>Pezizomycotina</taxon>
        <taxon>Dothideomycetes</taxon>
        <taxon>Pleosporomycetidae</taxon>
        <taxon>Aulographales</taxon>
        <taxon>Aulographaceae</taxon>
    </lineage>
</organism>
<dbReference type="AlphaFoldDB" id="A0A6G1GJM7"/>
<feature type="region of interest" description="Disordered" evidence="1">
    <location>
        <begin position="222"/>
        <end position="392"/>
    </location>
</feature>
<evidence type="ECO:0000313" key="2">
    <source>
        <dbReference type="EMBL" id="KAF1980928.1"/>
    </source>
</evidence>
<name>A0A6G1GJM7_9PEZI</name>
<feature type="compositionally biased region" description="Basic and acidic residues" evidence="1">
    <location>
        <begin position="525"/>
        <end position="546"/>
    </location>
</feature>
<feature type="compositionally biased region" description="Basic and acidic residues" evidence="1">
    <location>
        <begin position="119"/>
        <end position="129"/>
    </location>
</feature>
<evidence type="ECO:0000313" key="3">
    <source>
        <dbReference type="Proteomes" id="UP000800041"/>
    </source>
</evidence>
<keyword evidence="3" id="KW-1185">Reference proteome</keyword>
<feature type="compositionally biased region" description="Basic and acidic residues" evidence="1">
    <location>
        <begin position="493"/>
        <end position="516"/>
    </location>
</feature>
<dbReference type="EMBL" id="ML977214">
    <property type="protein sequence ID" value="KAF1980928.1"/>
    <property type="molecule type" value="Genomic_DNA"/>
</dbReference>
<feature type="compositionally biased region" description="Acidic residues" evidence="1">
    <location>
        <begin position="88"/>
        <end position="101"/>
    </location>
</feature>
<accession>A0A6G1GJM7</accession>
<gene>
    <name evidence="2" type="ORF">K402DRAFT_399026</name>
</gene>
<dbReference type="Proteomes" id="UP000800041">
    <property type="component" value="Unassembled WGS sequence"/>
</dbReference>
<feature type="compositionally biased region" description="Polar residues" evidence="1">
    <location>
        <begin position="376"/>
        <end position="392"/>
    </location>
</feature>
<feature type="compositionally biased region" description="Basic residues" evidence="1">
    <location>
        <begin position="229"/>
        <end position="251"/>
    </location>
</feature>
<dbReference type="OrthoDB" id="275715at2759"/>
<sequence>MAPFRSSGRNRSGRAQVDHDVFEGLPVRQWRKVDTFVGAPPENQQTDNKSPWPELPMPRDSHLLSEMSQQLLRAARAGNLYKPPTPSNDDEKDGGDDEDEAKEPQTGFFVKKWTQVPRNMEEPEREYLAKRRKGLPSTFSSWSGQLGPLAQSGAMRETKVKRVDAEGNVQVYNVLIPEGQKVEGEIAEEAEAASTVPAVAPGTVVEGVGVANADGVVVAANEVVQTTPARRRPPPPKRKNRKSGPGRKKKVAFAGEDGASTAQAPDSANPAIAAIKSETPGSQAVSVDGDTPMPDAGEDEEEEEGDEEGDDDDDHEDGEVSPSSELDATAIPAKPSETPAPAPAPIDSEEPLSIVPPEQPRMRDPSSSPDLPLATVSHSRQGSLNEATPVQVSSVVPEPTLVAAVSSADDATDKNSVVDETIVVEEPTLVNTEDVAAEELPATAAETAAETALVEPNNDDPVLLDQQAEAASAKKTDEPTEDDTMLLDQVADVSKKDDEPKPDEPKPETEEVKMPEGEIDLFGSLERHLDNESKEAVENESKEAGV</sequence>
<feature type="region of interest" description="Disordered" evidence="1">
    <location>
        <begin position="1"/>
        <end position="154"/>
    </location>
</feature>
<evidence type="ECO:0000256" key="1">
    <source>
        <dbReference type="SAM" id="MobiDB-lite"/>
    </source>
</evidence>
<proteinExistence type="predicted"/>
<feature type="compositionally biased region" description="Acidic residues" evidence="1">
    <location>
        <begin position="296"/>
        <end position="319"/>
    </location>
</feature>
<protein>
    <submittedName>
        <fullName evidence="2">Uncharacterized protein</fullName>
    </submittedName>
</protein>